<proteinExistence type="predicted"/>
<gene>
    <name evidence="1" type="ORF">Q7A36_30820</name>
</gene>
<sequence length="83" mass="8698">MAEALVIGVEDPLQAAVAALLAHSNVVAARLYPCGRRRPTTPEAVTAPDTRLLVARRDGVAVGLGVVIVRGNGTAELRRMIVD</sequence>
<evidence type="ECO:0000313" key="2">
    <source>
        <dbReference type="Proteomes" id="UP001243009"/>
    </source>
</evidence>
<dbReference type="Gene3D" id="3.40.630.30">
    <property type="match status" value="1"/>
</dbReference>
<comment type="caution">
    <text evidence="1">The sequence shown here is derived from an EMBL/GenBank/DDBJ whole genome shotgun (WGS) entry which is preliminary data.</text>
</comment>
<organism evidence="1 2">
    <name type="scientific">Paracraurococcus lichenis</name>
    <dbReference type="NCBI Taxonomy" id="3064888"/>
    <lineage>
        <taxon>Bacteria</taxon>
        <taxon>Pseudomonadati</taxon>
        <taxon>Pseudomonadota</taxon>
        <taxon>Alphaproteobacteria</taxon>
        <taxon>Acetobacterales</taxon>
        <taxon>Roseomonadaceae</taxon>
        <taxon>Paracraurococcus</taxon>
    </lineage>
</organism>
<accession>A0ABT9E988</accession>
<dbReference type="EMBL" id="JAUTWS010000057">
    <property type="protein sequence ID" value="MDO9712766.1"/>
    <property type="molecule type" value="Genomic_DNA"/>
</dbReference>
<protein>
    <recommendedName>
        <fullName evidence="3">GNAT family N-acetyltransferase</fullName>
    </recommendedName>
</protein>
<dbReference type="Proteomes" id="UP001243009">
    <property type="component" value="Unassembled WGS sequence"/>
</dbReference>
<evidence type="ECO:0000313" key="1">
    <source>
        <dbReference type="EMBL" id="MDO9712766.1"/>
    </source>
</evidence>
<evidence type="ECO:0008006" key="3">
    <source>
        <dbReference type="Google" id="ProtNLM"/>
    </source>
</evidence>
<keyword evidence="2" id="KW-1185">Reference proteome</keyword>
<reference evidence="1 2" key="1">
    <citation type="submission" date="2023-08" db="EMBL/GenBank/DDBJ databases">
        <title>The draft genome sequence of Paracraurococcus sp. LOR1-02.</title>
        <authorList>
            <person name="Kingkaew E."/>
            <person name="Tanasupawat S."/>
        </authorList>
    </citation>
    <scope>NUCLEOTIDE SEQUENCE [LARGE SCALE GENOMIC DNA]</scope>
    <source>
        <strain evidence="1 2">LOR1-02</strain>
    </source>
</reference>
<name>A0ABT9E988_9PROT</name>
<dbReference type="RefSeq" id="WP_305107621.1">
    <property type="nucleotide sequence ID" value="NZ_JAUTWS010000057.1"/>
</dbReference>